<keyword evidence="3 6" id="KW-0812">Transmembrane</keyword>
<reference evidence="8" key="1">
    <citation type="submission" date="2016-10" db="EMBL/GenBank/DDBJ databases">
        <authorList>
            <person name="Varghese N."/>
            <person name="Submissions S."/>
        </authorList>
    </citation>
    <scope>NUCLEOTIDE SEQUENCE [LARGE SCALE GENOMIC DNA]</scope>
    <source>
        <strain evidence="8">DSM 18887</strain>
    </source>
</reference>
<dbReference type="PANTHER" id="PTHR31632:SF2">
    <property type="entry name" value="PLASMA MEMBRANE IRON PERMEASE"/>
    <property type="match status" value="1"/>
</dbReference>
<comment type="subcellular location">
    <subcellularLocation>
        <location evidence="1">Membrane</location>
        <topology evidence="1">Multi-pass membrane protein</topology>
    </subcellularLocation>
</comment>
<feature type="transmembrane region" description="Helical" evidence="6">
    <location>
        <begin position="242"/>
        <end position="262"/>
    </location>
</feature>
<protein>
    <submittedName>
        <fullName evidence="7">High-affinity iron transporter</fullName>
    </submittedName>
</protein>
<accession>A0A1H9IPJ8</accession>
<evidence type="ECO:0000256" key="2">
    <source>
        <dbReference type="ARBA" id="ARBA00008333"/>
    </source>
</evidence>
<evidence type="ECO:0000256" key="1">
    <source>
        <dbReference type="ARBA" id="ARBA00004141"/>
    </source>
</evidence>
<proteinExistence type="inferred from homology"/>
<keyword evidence="8" id="KW-1185">Reference proteome</keyword>
<keyword evidence="5 6" id="KW-0472">Membrane</keyword>
<keyword evidence="4 6" id="KW-1133">Transmembrane helix</keyword>
<name>A0A1H9IPJ8_9GAMM</name>
<dbReference type="GO" id="GO:0033573">
    <property type="term" value="C:high-affinity iron permease complex"/>
    <property type="evidence" value="ECO:0007669"/>
    <property type="project" value="InterPro"/>
</dbReference>
<dbReference type="STRING" id="355243.SAMN03080615_02688"/>
<dbReference type="EMBL" id="FOGB01000007">
    <property type="protein sequence ID" value="SEQ76488.1"/>
    <property type="molecule type" value="Genomic_DNA"/>
</dbReference>
<feature type="transmembrane region" description="Helical" evidence="6">
    <location>
        <begin position="6"/>
        <end position="27"/>
    </location>
</feature>
<gene>
    <name evidence="7" type="ORF">SAMN03080615_02688</name>
</gene>
<dbReference type="Proteomes" id="UP000198749">
    <property type="component" value="Unassembled WGS sequence"/>
</dbReference>
<feature type="transmembrane region" description="Helical" evidence="6">
    <location>
        <begin position="145"/>
        <end position="166"/>
    </location>
</feature>
<feature type="transmembrane region" description="Helical" evidence="6">
    <location>
        <begin position="69"/>
        <end position="88"/>
    </location>
</feature>
<dbReference type="RefSeq" id="WP_091359081.1">
    <property type="nucleotide sequence ID" value="NZ_AP025284.1"/>
</dbReference>
<dbReference type="GO" id="GO:0015093">
    <property type="term" value="F:ferrous iron transmembrane transporter activity"/>
    <property type="evidence" value="ECO:0007669"/>
    <property type="project" value="TreeGrafter"/>
</dbReference>
<evidence type="ECO:0000256" key="6">
    <source>
        <dbReference type="SAM" id="Phobius"/>
    </source>
</evidence>
<feature type="transmembrane region" description="Helical" evidence="6">
    <location>
        <begin position="178"/>
        <end position="202"/>
    </location>
</feature>
<evidence type="ECO:0000256" key="3">
    <source>
        <dbReference type="ARBA" id="ARBA00022692"/>
    </source>
</evidence>
<dbReference type="AlphaFoldDB" id="A0A1H9IPJ8"/>
<evidence type="ECO:0000256" key="5">
    <source>
        <dbReference type="ARBA" id="ARBA00023136"/>
    </source>
</evidence>
<sequence length="275" mass="29240">MLSSAVIVFREVLEAALIVSILLAATCGLPRRTLWIGAGLIAGLAGACIVALFAGSITSAFEGTGQELMNASILLIAVLMLAWHNIWMSHHARELVAHMKNVSAKITDGSLPLYFLAVASGMAVLREGSEVVLFMYSVTASGSSANSMMTGSILGVIAGILVGRLIYSGLLRIPTARLFQYTGWMILLLAAGLAASASGYLMQAGILPYQTPLWDSGALLSEKSITGQLLHILIGYQERPTAIHLIFYLVTLLTIVAGMRWVGHRSNLRLQNSGA</sequence>
<dbReference type="Pfam" id="PF03239">
    <property type="entry name" value="FTR1"/>
    <property type="match status" value="1"/>
</dbReference>
<dbReference type="OrthoDB" id="5294331at2"/>
<comment type="similarity">
    <text evidence="2">Belongs to the oxidase-dependent Fe transporter (OFeT) (TC 9.A.10.1) family.</text>
</comment>
<evidence type="ECO:0000313" key="7">
    <source>
        <dbReference type="EMBL" id="SEQ76488.1"/>
    </source>
</evidence>
<organism evidence="7 8">
    <name type="scientific">Amphritea atlantica</name>
    <dbReference type="NCBI Taxonomy" id="355243"/>
    <lineage>
        <taxon>Bacteria</taxon>
        <taxon>Pseudomonadati</taxon>
        <taxon>Pseudomonadota</taxon>
        <taxon>Gammaproteobacteria</taxon>
        <taxon>Oceanospirillales</taxon>
        <taxon>Oceanospirillaceae</taxon>
        <taxon>Amphritea</taxon>
    </lineage>
</organism>
<evidence type="ECO:0000313" key="8">
    <source>
        <dbReference type="Proteomes" id="UP000198749"/>
    </source>
</evidence>
<feature type="transmembrane region" description="Helical" evidence="6">
    <location>
        <begin position="34"/>
        <end position="57"/>
    </location>
</feature>
<dbReference type="InterPro" id="IPR004923">
    <property type="entry name" value="FTR1/Fip1/EfeU"/>
</dbReference>
<dbReference type="PANTHER" id="PTHR31632">
    <property type="entry name" value="IRON TRANSPORTER FTH1"/>
    <property type="match status" value="1"/>
</dbReference>
<evidence type="ECO:0000256" key="4">
    <source>
        <dbReference type="ARBA" id="ARBA00022989"/>
    </source>
</evidence>